<dbReference type="EMBL" id="JALDAY010000015">
    <property type="protein sequence ID" value="MCI3277583.1"/>
    <property type="molecule type" value="Genomic_DNA"/>
</dbReference>
<reference evidence="1" key="1">
    <citation type="submission" date="2022-03" db="EMBL/GenBank/DDBJ databases">
        <title>Streptomyces 7R015 and 7R016 isolated from Barleria lupulina in Thailand.</title>
        <authorList>
            <person name="Kanchanasin P."/>
            <person name="Phongsopitanun W."/>
            <person name="Tanasupawat S."/>
        </authorList>
    </citation>
    <scope>NUCLEOTIDE SEQUENCE</scope>
    <source>
        <strain evidence="1">7R015</strain>
    </source>
</reference>
<name>A0ABS9YJY9_9ACTN</name>
<keyword evidence="2" id="KW-1185">Reference proteome</keyword>
<evidence type="ECO:0000313" key="1">
    <source>
        <dbReference type="EMBL" id="MCI3277583.1"/>
    </source>
</evidence>
<protein>
    <submittedName>
        <fullName evidence="1">Uncharacterized protein</fullName>
    </submittedName>
</protein>
<organism evidence="1 2">
    <name type="scientific">Streptomyces cylindrosporus</name>
    <dbReference type="NCBI Taxonomy" id="2927583"/>
    <lineage>
        <taxon>Bacteria</taxon>
        <taxon>Bacillati</taxon>
        <taxon>Actinomycetota</taxon>
        <taxon>Actinomycetes</taxon>
        <taxon>Kitasatosporales</taxon>
        <taxon>Streptomycetaceae</taxon>
        <taxon>Streptomyces</taxon>
    </lineage>
</organism>
<sequence>MAQPLEDIAAAIKALKDAPARGRVDSNNQRMLEHLAALMRMRDPITAWLEAEGERLALTPITTDLSGEHAVIVARAFLTPVAGRPGPGQPGPVIDKVEAALAGILRETEG</sequence>
<proteinExistence type="predicted"/>
<comment type="caution">
    <text evidence="1">The sequence shown here is derived from an EMBL/GenBank/DDBJ whole genome shotgun (WGS) entry which is preliminary data.</text>
</comment>
<dbReference type="RefSeq" id="WP_242775413.1">
    <property type="nucleotide sequence ID" value="NZ_JALDAY010000015.1"/>
</dbReference>
<gene>
    <name evidence="1" type="ORF">MQP27_41595</name>
</gene>
<evidence type="ECO:0000313" key="2">
    <source>
        <dbReference type="Proteomes" id="UP001165269"/>
    </source>
</evidence>
<accession>A0ABS9YJY9</accession>
<dbReference type="Proteomes" id="UP001165269">
    <property type="component" value="Unassembled WGS sequence"/>
</dbReference>